<dbReference type="OrthoDB" id="9802309at2"/>
<protein>
    <recommendedName>
        <fullName evidence="5">tRNA pseudouridine synthase B</fullName>
        <ecNumber evidence="5">5.4.99.25</ecNumber>
    </recommendedName>
    <alternativeName>
        <fullName evidence="5">tRNA pseudouridine(55) synthase</fullName>
        <shortName evidence="5">Psi55 synthase</shortName>
    </alternativeName>
    <alternativeName>
        <fullName evidence="5">tRNA pseudouridylate synthase</fullName>
    </alternativeName>
    <alternativeName>
        <fullName evidence="5">tRNA-uridine isomerase</fullName>
    </alternativeName>
</protein>
<dbReference type="FunCoup" id="U5DMA1">
    <property type="interactions" value="394"/>
</dbReference>
<accession>U5DMA1</accession>
<evidence type="ECO:0000256" key="2">
    <source>
        <dbReference type="ARBA" id="ARBA00005642"/>
    </source>
</evidence>
<comment type="function">
    <text evidence="5">Responsible for synthesis of pseudouridine from uracil-55 in the psi GC loop of transfer RNAs.</text>
</comment>
<dbReference type="InterPro" id="IPR014780">
    <property type="entry name" value="tRNA_psdUridine_synth_TruB"/>
</dbReference>
<evidence type="ECO:0000313" key="9">
    <source>
        <dbReference type="Proteomes" id="UP000016960"/>
    </source>
</evidence>
<dbReference type="GO" id="GO:1990481">
    <property type="term" value="P:mRNA pseudouridine synthesis"/>
    <property type="evidence" value="ECO:0007669"/>
    <property type="project" value="TreeGrafter"/>
</dbReference>
<sequence length="300" mass="32114">MLGFLNLHKPEGLTSHDCVAKVRRILQVKRVGHGGTLDPAATGVLPIAAGRATRLLQFLPDAKVYRARVRFGIQTNTDDLEGEVLAMQPLPELSLQQVLPLLERFSGAIEQVPPQFSAIQCGGKRLYELARAGEVADVPSRTVVVSRIDVLKWHPGDFPELELEIACGPGTYIRAIARDLGAALGIGGTLAQLVRTQSCGLCLQDSLTLDELAARVERQTLGLLAPDAAIGHLPAVTFPAGTSKRWCQGQHIPLEVAISPPNIAAETPVRVYNMSGMFLGVAIVQIPGDRAIVSPKVVLV</sequence>
<dbReference type="Proteomes" id="UP000016960">
    <property type="component" value="Unassembled WGS sequence"/>
</dbReference>
<feature type="active site" description="Nucleophile" evidence="5">
    <location>
        <position position="38"/>
    </location>
</feature>
<feature type="domain" description="Pseudouridine synthase II N-terminal" evidence="6">
    <location>
        <begin position="23"/>
        <end position="173"/>
    </location>
</feature>
<dbReference type="InterPro" id="IPR020103">
    <property type="entry name" value="PsdUridine_synth_cat_dom_sf"/>
</dbReference>
<dbReference type="PANTHER" id="PTHR13767">
    <property type="entry name" value="TRNA-PSEUDOURIDINE SYNTHASE"/>
    <property type="match status" value="1"/>
</dbReference>
<dbReference type="GO" id="GO:0003723">
    <property type="term" value="F:RNA binding"/>
    <property type="evidence" value="ECO:0007669"/>
    <property type="project" value="InterPro"/>
</dbReference>
<proteinExistence type="inferred from homology"/>
<dbReference type="GO" id="GO:0031119">
    <property type="term" value="P:tRNA pseudouridine synthesis"/>
    <property type="evidence" value="ECO:0007669"/>
    <property type="project" value="UniProtKB-UniRule"/>
</dbReference>
<dbReference type="AlphaFoldDB" id="U5DMA1"/>
<evidence type="ECO:0000259" key="6">
    <source>
        <dbReference type="Pfam" id="PF01509"/>
    </source>
</evidence>
<dbReference type="GO" id="GO:0160148">
    <property type="term" value="F:tRNA pseudouridine(55) synthase activity"/>
    <property type="evidence" value="ECO:0007669"/>
    <property type="project" value="UniProtKB-EC"/>
</dbReference>
<reference evidence="8 9" key="1">
    <citation type="submission" date="2013-05" db="EMBL/GenBank/DDBJ databases">
        <title>Draft genome sequence of Rubidibacter lacunae KORDI 51-2.</title>
        <authorList>
            <person name="Choi D.H."/>
            <person name="Noh J.H."/>
            <person name="Kwon K.-K."/>
            <person name="Lee J.-H."/>
            <person name="Ryu J.-Y."/>
        </authorList>
    </citation>
    <scope>NUCLEOTIDE SEQUENCE [LARGE SCALE GENOMIC DNA]</scope>
    <source>
        <strain evidence="8 9">KORDI 51-2</strain>
    </source>
</reference>
<dbReference type="InParanoid" id="U5DMA1"/>
<dbReference type="EC" id="5.4.99.25" evidence="5"/>
<organism evidence="8 9">
    <name type="scientific">Rubidibacter lacunae KORDI 51-2</name>
    <dbReference type="NCBI Taxonomy" id="582515"/>
    <lineage>
        <taxon>Bacteria</taxon>
        <taxon>Bacillati</taxon>
        <taxon>Cyanobacteriota</taxon>
        <taxon>Cyanophyceae</taxon>
        <taxon>Oscillatoriophycideae</taxon>
        <taxon>Chroococcales</taxon>
        <taxon>Aphanothecaceae</taxon>
        <taxon>Rubidibacter</taxon>
    </lineage>
</organism>
<dbReference type="CDD" id="cd02573">
    <property type="entry name" value="PseudoU_synth_EcTruB"/>
    <property type="match status" value="1"/>
</dbReference>
<dbReference type="STRING" id="582515.KR51_00004240"/>
<dbReference type="eggNOG" id="COG0130">
    <property type="taxonomic scope" value="Bacteria"/>
</dbReference>
<dbReference type="PANTHER" id="PTHR13767:SF2">
    <property type="entry name" value="PSEUDOURIDYLATE SYNTHASE TRUB1"/>
    <property type="match status" value="1"/>
</dbReference>
<comment type="caution">
    <text evidence="8">The sequence shown here is derived from an EMBL/GenBank/DDBJ whole genome shotgun (WGS) entry which is preliminary data.</text>
</comment>
<evidence type="ECO:0000256" key="1">
    <source>
        <dbReference type="ARBA" id="ARBA00000385"/>
    </source>
</evidence>
<dbReference type="Pfam" id="PF09157">
    <property type="entry name" value="TruB-C_2"/>
    <property type="match status" value="1"/>
</dbReference>
<dbReference type="SUPFAM" id="SSF55120">
    <property type="entry name" value="Pseudouridine synthase"/>
    <property type="match status" value="1"/>
</dbReference>
<dbReference type="HAMAP" id="MF_01080">
    <property type="entry name" value="TruB_bact"/>
    <property type="match status" value="1"/>
</dbReference>
<comment type="catalytic activity">
    <reaction evidence="1 5">
        <text>uridine(55) in tRNA = pseudouridine(55) in tRNA</text>
        <dbReference type="Rhea" id="RHEA:42532"/>
        <dbReference type="Rhea" id="RHEA-COMP:10101"/>
        <dbReference type="Rhea" id="RHEA-COMP:10102"/>
        <dbReference type="ChEBI" id="CHEBI:65314"/>
        <dbReference type="ChEBI" id="CHEBI:65315"/>
        <dbReference type="EC" id="5.4.99.25"/>
    </reaction>
</comment>
<dbReference type="Gene3D" id="3.30.2350.10">
    <property type="entry name" value="Pseudouridine synthase"/>
    <property type="match status" value="1"/>
</dbReference>
<evidence type="ECO:0000256" key="4">
    <source>
        <dbReference type="ARBA" id="ARBA00023235"/>
    </source>
</evidence>
<feature type="domain" description="tRNA pseudouridine synthase II TruB subfamily 1 C-terminal" evidence="7">
    <location>
        <begin position="234"/>
        <end position="298"/>
    </location>
</feature>
<dbReference type="EMBL" id="ASSJ01000006">
    <property type="protein sequence ID" value="ERN42806.1"/>
    <property type="molecule type" value="Genomic_DNA"/>
</dbReference>
<keyword evidence="4 5" id="KW-0413">Isomerase</keyword>
<evidence type="ECO:0000259" key="7">
    <source>
        <dbReference type="Pfam" id="PF09157"/>
    </source>
</evidence>
<dbReference type="NCBIfam" id="TIGR00431">
    <property type="entry name" value="TruB"/>
    <property type="match status" value="1"/>
</dbReference>
<dbReference type="InterPro" id="IPR015240">
    <property type="entry name" value="tRNA_sdUridine_synth_fam1_C"/>
</dbReference>
<gene>
    <name evidence="5" type="primary">truB</name>
    <name evidence="8" type="ORF">KR51_00004240</name>
</gene>
<name>U5DMA1_9CHRO</name>
<dbReference type="InterPro" id="IPR002501">
    <property type="entry name" value="PsdUridine_synth_N"/>
</dbReference>
<evidence type="ECO:0000256" key="5">
    <source>
        <dbReference type="HAMAP-Rule" id="MF_01080"/>
    </source>
</evidence>
<keyword evidence="9" id="KW-1185">Reference proteome</keyword>
<keyword evidence="3 5" id="KW-0819">tRNA processing</keyword>
<evidence type="ECO:0000313" key="8">
    <source>
        <dbReference type="EMBL" id="ERN42806.1"/>
    </source>
</evidence>
<comment type="similarity">
    <text evidence="2 5">Belongs to the pseudouridine synthase TruB family. Type 1 subfamily.</text>
</comment>
<dbReference type="PATRIC" id="fig|582515.4.peg.476"/>
<evidence type="ECO:0000256" key="3">
    <source>
        <dbReference type="ARBA" id="ARBA00022694"/>
    </source>
</evidence>
<dbReference type="RefSeq" id="WP_022604258.1">
    <property type="nucleotide sequence ID" value="NZ_ASSJ01000006.1"/>
</dbReference>
<dbReference type="Pfam" id="PF01509">
    <property type="entry name" value="TruB_N"/>
    <property type="match status" value="1"/>
</dbReference>